<reference evidence="3 4" key="1">
    <citation type="submission" date="2017-12" db="EMBL/GenBank/DDBJ databases">
        <title>Genomic analysis of Paracoccus sp. CBA4604.</title>
        <authorList>
            <person name="Roh S.W."/>
            <person name="Kim J.Y."/>
            <person name="Kim J.S."/>
        </authorList>
    </citation>
    <scope>NUCLEOTIDE SEQUENCE [LARGE SCALE GENOMIC DNA]</scope>
    <source>
        <strain evidence="3 4">CBA4604</strain>
        <plasmid evidence="4">pcba4604-02</plasmid>
    </source>
</reference>
<dbReference type="GO" id="GO:0003676">
    <property type="term" value="F:nucleic acid binding"/>
    <property type="evidence" value="ECO:0007669"/>
    <property type="project" value="InterPro"/>
</dbReference>
<evidence type="ECO:0000256" key="1">
    <source>
        <dbReference type="SAM" id="MobiDB-lite"/>
    </source>
</evidence>
<geneLocation type="plasmid" evidence="4">
    <name>pcba4604-02</name>
</geneLocation>
<dbReference type="Gene3D" id="3.40.1350.10">
    <property type="match status" value="1"/>
</dbReference>
<name>A0A2K9MJT8_9RHOB</name>
<dbReference type="InterPro" id="IPR011856">
    <property type="entry name" value="tRNA_endonuc-like_dom_sf"/>
</dbReference>
<feature type="region of interest" description="Disordered" evidence="1">
    <location>
        <begin position="1"/>
        <end position="21"/>
    </location>
</feature>
<dbReference type="KEGG" id="paru:CYR75_15755"/>
<evidence type="ECO:0000313" key="4">
    <source>
        <dbReference type="Proteomes" id="UP000234882"/>
    </source>
</evidence>
<gene>
    <name evidence="3" type="ORF">CYR75_15755</name>
</gene>
<keyword evidence="3" id="KW-0614">Plasmid</keyword>
<feature type="domain" description="PD(D/E)XK endonuclease" evidence="2">
    <location>
        <begin position="39"/>
        <end position="134"/>
    </location>
</feature>
<keyword evidence="4" id="KW-1185">Reference proteome</keyword>
<dbReference type="OrthoDB" id="7740340at2"/>
<accession>A0A2K9MJT8</accession>
<evidence type="ECO:0000259" key="2">
    <source>
        <dbReference type="Pfam" id="PF11645"/>
    </source>
</evidence>
<dbReference type="Proteomes" id="UP000234882">
    <property type="component" value="Plasmid pCBA4604-02"/>
</dbReference>
<dbReference type="AlphaFoldDB" id="A0A2K9MJT8"/>
<proteinExistence type="predicted"/>
<dbReference type="InterPro" id="IPR021671">
    <property type="entry name" value="PD(D/E)XK_Endonuc"/>
</dbReference>
<protein>
    <recommendedName>
        <fullName evidence="2">PD(D/E)XK endonuclease domain-containing protein</fullName>
    </recommendedName>
</protein>
<dbReference type="EMBL" id="CP025585">
    <property type="protein sequence ID" value="AUM75873.1"/>
    <property type="molecule type" value="Genomic_DNA"/>
</dbReference>
<dbReference type="Pfam" id="PF11645">
    <property type="entry name" value="PDDEXK_5"/>
    <property type="match status" value="1"/>
</dbReference>
<organism evidence="3 4">
    <name type="scientific">Paracoccus jeotgali</name>
    <dbReference type="NCBI Taxonomy" id="2065379"/>
    <lineage>
        <taxon>Bacteria</taxon>
        <taxon>Pseudomonadati</taxon>
        <taxon>Pseudomonadota</taxon>
        <taxon>Alphaproteobacteria</taxon>
        <taxon>Rhodobacterales</taxon>
        <taxon>Paracoccaceae</taxon>
        <taxon>Paracoccus</taxon>
    </lineage>
</organism>
<evidence type="ECO:0000313" key="3">
    <source>
        <dbReference type="EMBL" id="AUM75873.1"/>
    </source>
</evidence>
<sequence>MARQLTLPGSHLWDGGPDTGHDPLRAYPEVEPQVISRHAREIGLSGELLVMSKLIRIGFTVLQPPDHLHHDLMMVWQNRLLRVQVKATTRPYKGAYRFTMSKGYRNNPLGTRPYERCDYDLAALVILPEECVFFTAERRERHCLPVSVIAQLRAHPTHSLFEALSELRQTPS</sequence>
<dbReference type="RefSeq" id="WP_101501208.1">
    <property type="nucleotide sequence ID" value="NZ_CP025585.1"/>
</dbReference>